<dbReference type="InterPro" id="IPR023194">
    <property type="entry name" value="eIF3-like_dom_sf"/>
</dbReference>
<feature type="compositionally biased region" description="Acidic residues" evidence="4">
    <location>
        <begin position="1"/>
        <end position="12"/>
    </location>
</feature>
<dbReference type="PANTHER" id="PTHR21681:SF0">
    <property type="entry name" value="EUKARYOTIC TRANSLATION INITIATION FACTOR 3 SUBUNIT J"/>
    <property type="match status" value="1"/>
</dbReference>
<reference evidence="5" key="1">
    <citation type="submission" date="2017-08" db="EMBL/GenBank/DDBJ databases">
        <authorList>
            <person name="Polle J.E."/>
            <person name="Barry K."/>
            <person name="Cushman J."/>
            <person name="Schmutz J."/>
            <person name="Tran D."/>
            <person name="Hathwaick L.T."/>
            <person name="Yim W.C."/>
            <person name="Jenkins J."/>
            <person name="Mckie-Krisberg Z.M."/>
            <person name="Prochnik S."/>
            <person name="Lindquist E."/>
            <person name="Dockter R.B."/>
            <person name="Adam C."/>
            <person name="Molina H."/>
            <person name="Bunkerborg J."/>
            <person name="Jin E."/>
            <person name="Buchheim M."/>
            <person name="Magnuson J."/>
        </authorList>
    </citation>
    <scope>NUCLEOTIDE SEQUENCE</scope>
    <source>
        <strain evidence="5">CCAP 19/18</strain>
    </source>
</reference>
<dbReference type="EMBL" id="MU069890">
    <property type="protein sequence ID" value="KAF5832206.1"/>
    <property type="molecule type" value="Genomic_DNA"/>
</dbReference>
<dbReference type="Gene3D" id="1.10.246.60">
    <property type="entry name" value="Eukaryotic translation initiation factor 3 like domains"/>
    <property type="match status" value="1"/>
</dbReference>
<comment type="caution">
    <text evidence="5">The sequence shown here is derived from an EMBL/GenBank/DDBJ whole genome shotgun (WGS) entry which is preliminary data.</text>
</comment>
<dbReference type="Proteomes" id="UP000815325">
    <property type="component" value="Unassembled WGS sequence"/>
</dbReference>
<feature type="compositionally biased region" description="Basic and acidic residues" evidence="4">
    <location>
        <begin position="35"/>
        <end position="85"/>
    </location>
</feature>
<keyword evidence="6" id="KW-1185">Reference proteome</keyword>
<feature type="compositionally biased region" description="Polar residues" evidence="4">
    <location>
        <begin position="19"/>
        <end position="30"/>
    </location>
</feature>
<evidence type="ECO:0000256" key="1">
    <source>
        <dbReference type="ARBA" id="ARBA00022490"/>
    </source>
</evidence>
<dbReference type="PANTHER" id="PTHR21681">
    <property type="entry name" value="EUKARYOTIC TRANSLATION INITIATION FACTOR 3 SUBUNIT J"/>
    <property type="match status" value="1"/>
</dbReference>
<keyword evidence="2" id="KW-0396">Initiation factor</keyword>
<dbReference type="InterPro" id="IPR013906">
    <property type="entry name" value="eIF3j"/>
</dbReference>
<gene>
    <name evidence="5" type="ORF">DUNSADRAFT_11990</name>
</gene>
<keyword evidence="1" id="KW-0963">Cytoplasm</keyword>
<evidence type="ECO:0000256" key="2">
    <source>
        <dbReference type="ARBA" id="ARBA00022540"/>
    </source>
</evidence>
<dbReference type="Pfam" id="PF08597">
    <property type="entry name" value="eIF3_subunit"/>
    <property type="match status" value="1"/>
</dbReference>
<feature type="region of interest" description="Disordered" evidence="4">
    <location>
        <begin position="1"/>
        <end position="85"/>
    </location>
</feature>
<evidence type="ECO:0000313" key="5">
    <source>
        <dbReference type="EMBL" id="KAF5832206.1"/>
    </source>
</evidence>
<keyword evidence="3" id="KW-0648">Protein biosynthesis</keyword>
<protein>
    <submittedName>
        <fullName evidence="5">Eukaryotic translation initiation factor 3-like protein</fullName>
    </submittedName>
</protein>
<name>A0ABQ7GC78_DUNSA</name>
<feature type="region of interest" description="Disordered" evidence="4">
    <location>
        <begin position="180"/>
        <end position="217"/>
    </location>
</feature>
<evidence type="ECO:0000313" key="6">
    <source>
        <dbReference type="Proteomes" id="UP000815325"/>
    </source>
</evidence>
<evidence type="ECO:0000256" key="4">
    <source>
        <dbReference type="SAM" id="MobiDB-lite"/>
    </source>
</evidence>
<evidence type="ECO:0000256" key="3">
    <source>
        <dbReference type="ARBA" id="ARBA00022917"/>
    </source>
</evidence>
<proteinExistence type="predicted"/>
<organism evidence="5 6">
    <name type="scientific">Dunaliella salina</name>
    <name type="common">Green alga</name>
    <name type="synonym">Protococcus salinus</name>
    <dbReference type="NCBI Taxonomy" id="3046"/>
    <lineage>
        <taxon>Eukaryota</taxon>
        <taxon>Viridiplantae</taxon>
        <taxon>Chlorophyta</taxon>
        <taxon>core chlorophytes</taxon>
        <taxon>Chlorophyceae</taxon>
        <taxon>CS clade</taxon>
        <taxon>Chlamydomonadales</taxon>
        <taxon>Dunaliellaceae</taxon>
        <taxon>Dunaliella</taxon>
    </lineage>
</organism>
<accession>A0ABQ7GC78</accession>
<sequence length="230" mass="25587">MADNWEDDDWENAEIKLPSANQPAAATSSLAADVDMSKFADEERMLQEAQREEPKHAKVESQPKKKEEKKYLKETGPVDKPLDDPIAEKMRQQRLVEESDFLAAKDLFGGAGDDFNLDRFLPKTMKEFEQFAAAIVNKYVVVHKDSKNYKGFIKALFKSTCASLSSSDIKDVETSVAGARTDKMKTEQAEAAASRNKNKKNINVGKAGDLTGGLDDYIYDDAGDADDDFM</sequence>